<dbReference type="PANTHER" id="PTHR43685:SF2">
    <property type="entry name" value="GLYCOSYLTRANSFERASE 2-LIKE DOMAIN-CONTAINING PROTEIN"/>
    <property type="match status" value="1"/>
</dbReference>
<dbReference type="SUPFAM" id="SSF53448">
    <property type="entry name" value="Nucleotide-diphospho-sugar transferases"/>
    <property type="match status" value="1"/>
</dbReference>
<keyword evidence="3" id="KW-1185">Reference proteome</keyword>
<dbReference type="Gene3D" id="3.90.550.10">
    <property type="entry name" value="Spore Coat Polysaccharide Biosynthesis Protein SpsA, Chain A"/>
    <property type="match status" value="1"/>
</dbReference>
<organism evidence="2 3">
    <name type="scientific">Flavobacterium franklandianum</name>
    <dbReference type="NCBI Taxonomy" id="2594430"/>
    <lineage>
        <taxon>Bacteria</taxon>
        <taxon>Pseudomonadati</taxon>
        <taxon>Bacteroidota</taxon>
        <taxon>Flavobacteriia</taxon>
        <taxon>Flavobacteriales</taxon>
        <taxon>Flavobacteriaceae</taxon>
        <taxon>Flavobacterium</taxon>
    </lineage>
</organism>
<dbReference type="OrthoDB" id="597270at2"/>
<evidence type="ECO:0000313" key="3">
    <source>
        <dbReference type="Proteomes" id="UP000318585"/>
    </source>
</evidence>
<dbReference type="Proteomes" id="UP000318585">
    <property type="component" value="Unassembled WGS sequence"/>
</dbReference>
<dbReference type="CDD" id="cd00761">
    <property type="entry name" value="Glyco_tranf_GTA_type"/>
    <property type="match status" value="1"/>
</dbReference>
<dbReference type="InterPro" id="IPR050834">
    <property type="entry name" value="Glycosyltransf_2"/>
</dbReference>
<protein>
    <submittedName>
        <fullName evidence="2">Glycosyltransferase family 2 protein</fullName>
    </submittedName>
</protein>
<keyword evidence="2" id="KW-0808">Transferase</keyword>
<name>A0A553CKA7_9FLAO</name>
<dbReference type="PANTHER" id="PTHR43685">
    <property type="entry name" value="GLYCOSYLTRANSFERASE"/>
    <property type="match status" value="1"/>
</dbReference>
<dbReference type="InterPro" id="IPR029044">
    <property type="entry name" value="Nucleotide-diphossugar_trans"/>
</dbReference>
<accession>A0A553CKA7</accession>
<gene>
    <name evidence="2" type="ORF">FNW17_09620</name>
</gene>
<feature type="domain" description="Glycosyltransferase 2-like" evidence="1">
    <location>
        <begin position="6"/>
        <end position="127"/>
    </location>
</feature>
<dbReference type="Pfam" id="PF00535">
    <property type="entry name" value="Glycos_transf_2"/>
    <property type="match status" value="1"/>
</dbReference>
<sequence>MKSFVSIVVPCYNQAQFLDEALQCIYNQTHTNWECIIVNDGSSDHTEAVANGWVAKDARFVYVYKNNGGVSRARNCGIEHAKAEFILTLDADDKYEATFLEKALAVLVNNAEIGIVSSWGRRYLTNGKPLQEFKSKAHSVSDFLFGNGLHMGSSLFRRECWEKSGGYDTDPRNGYEDWEFYLGVCKLGWKVKIIEEFLFFYRQHLVSRRTTMNRQYKDNMAFIYTKHKDLYLPHYEDMVNHFLDSIVSEKREYLKVKNKLEFKIGTAILRPLRFVKKLMR</sequence>
<evidence type="ECO:0000313" key="2">
    <source>
        <dbReference type="EMBL" id="TRX20917.1"/>
    </source>
</evidence>
<dbReference type="InterPro" id="IPR001173">
    <property type="entry name" value="Glyco_trans_2-like"/>
</dbReference>
<comment type="caution">
    <text evidence="2">The sequence shown here is derived from an EMBL/GenBank/DDBJ whole genome shotgun (WGS) entry which is preliminary data.</text>
</comment>
<reference evidence="2 3" key="1">
    <citation type="submission" date="2019-07" db="EMBL/GenBank/DDBJ databases">
        <title>Novel species of Flavobacterium.</title>
        <authorList>
            <person name="Liu Q."/>
            <person name="Xin Y.-H."/>
        </authorList>
    </citation>
    <scope>NUCLEOTIDE SEQUENCE [LARGE SCALE GENOMIC DNA]</scope>
    <source>
        <strain evidence="2 3">LB3P56</strain>
    </source>
</reference>
<dbReference type="RefSeq" id="WP_143391742.1">
    <property type="nucleotide sequence ID" value="NZ_VJZQ01000030.1"/>
</dbReference>
<dbReference type="AlphaFoldDB" id="A0A553CKA7"/>
<proteinExistence type="predicted"/>
<dbReference type="GO" id="GO:0016740">
    <property type="term" value="F:transferase activity"/>
    <property type="evidence" value="ECO:0007669"/>
    <property type="project" value="UniProtKB-KW"/>
</dbReference>
<evidence type="ECO:0000259" key="1">
    <source>
        <dbReference type="Pfam" id="PF00535"/>
    </source>
</evidence>
<dbReference type="EMBL" id="VJZR01000007">
    <property type="protein sequence ID" value="TRX20917.1"/>
    <property type="molecule type" value="Genomic_DNA"/>
</dbReference>